<accession>A0A6V7VFB6</accession>
<dbReference type="Gene3D" id="3.40.5.60">
    <property type="match status" value="1"/>
</dbReference>
<proteinExistence type="inferred from homology"/>
<dbReference type="EMBL" id="CAJEWN010000220">
    <property type="protein sequence ID" value="CAD2173607.1"/>
    <property type="molecule type" value="Genomic_DNA"/>
</dbReference>
<keyword evidence="1" id="KW-0235">DNA replication</keyword>
<dbReference type="InterPro" id="IPR008591">
    <property type="entry name" value="GINS_Sld5"/>
</dbReference>
<dbReference type="PIRSF" id="PIRSF007764">
    <property type="entry name" value="Sld5"/>
    <property type="match status" value="1"/>
</dbReference>
<evidence type="ECO:0000313" key="3">
    <source>
        <dbReference type="Proteomes" id="UP000580250"/>
    </source>
</evidence>
<comment type="similarity">
    <text evidence="1">Belongs to the GINS4/SLD5 family.</text>
</comment>
<dbReference type="InterPro" id="IPR031633">
    <property type="entry name" value="SLD5_C"/>
</dbReference>
<dbReference type="OrthoDB" id="338231at2759"/>
<dbReference type="PANTHER" id="PTHR21206">
    <property type="entry name" value="SLD5 PROTEIN"/>
    <property type="match status" value="1"/>
</dbReference>
<sequence length="251" mass="28546">MSNEFDENIPSTSSAAFLQNNDVIENNVLESDEGEGSEEYLTPADVLKELTQAFLNESASPKLLPEKLDLVDKMLLQKNLIERIMERNPNKKSLACSLHKMELCRIEYLINSYLSKNPAQSLQDHSERLKNALAKYKAGNVDFSLQAELLDVRELKFAQKLLQTNSTLFEDSFLKQIPASMKWLPIVSNNSETDSTRVFIEVLKDGLEDIPIPNMADPNSEIFLKLEQGSRHFVPFNCIKHLLERSDICLL</sequence>
<dbReference type="Proteomes" id="UP000580250">
    <property type="component" value="Unassembled WGS sequence"/>
</dbReference>
<dbReference type="PANTHER" id="PTHR21206:SF0">
    <property type="entry name" value="DNA REPLICATION COMPLEX GINS PROTEIN SLD5"/>
    <property type="match status" value="1"/>
</dbReference>
<reference evidence="2 3" key="1">
    <citation type="submission" date="2020-08" db="EMBL/GenBank/DDBJ databases">
        <authorList>
            <person name="Koutsovoulos G."/>
            <person name="Danchin GJ E."/>
        </authorList>
    </citation>
    <scope>NUCLEOTIDE SEQUENCE [LARGE SCALE GENOMIC DNA]</scope>
</reference>
<keyword evidence="1" id="KW-0539">Nucleus</keyword>
<dbReference type="GO" id="GO:0000811">
    <property type="term" value="C:GINS complex"/>
    <property type="evidence" value="ECO:0007669"/>
    <property type="project" value="UniProtKB-UniRule"/>
</dbReference>
<dbReference type="CDD" id="cd21692">
    <property type="entry name" value="GINS_B_Sld5"/>
    <property type="match status" value="1"/>
</dbReference>
<dbReference type="Gene3D" id="1.20.58.1030">
    <property type="match status" value="1"/>
</dbReference>
<evidence type="ECO:0000313" key="2">
    <source>
        <dbReference type="EMBL" id="CAD2173607.1"/>
    </source>
</evidence>
<comment type="caution">
    <text evidence="2">The sequence shown here is derived from an EMBL/GenBank/DDBJ whole genome shotgun (WGS) entry which is preliminary data.</text>
</comment>
<protein>
    <recommendedName>
        <fullName evidence="1">DNA replication complex GINS protein SLD5</fullName>
    </recommendedName>
</protein>
<dbReference type="SUPFAM" id="SSF158573">
    <property type="entry name" value="GINS helical bundle-like"/>
    <property type="match status" value="1"/>
</dbReference>
<name>A0A6V7VFB6_MELEN</name>
<dbReference type="AlphaFoldDB" id="A0A6V7VFB6"/>
<organism evidence="2 3">
    <name type="scientific">Meloidogyne enterolobii</name>
    <name type="common">Root-knot nematode worm</name>
    <name type="synonym">Meloidogyne mayaguensis</name>
    <dbReference type="NCBI Taxonomy" id="390850"/>
    <lineage>
        <taxon>Eukaryota</taxon>
        <taxon>Metazoa</taxon>
        <taxon>Ecdysozoa</taxon>
        <taxon>Nematoda</taxon>
        <taxon>Chromadorea</taxon>
        <taxon>Rhabditida</taxon>
        <taxon>Tylenchina</taxon>
        <taxon>Tylenchomorpha</taxon>
        <taxon>Tylenchoidea</taxon>
        <taxon>Meloidogynidae</taxon>
        <taxon>Meloidogyninae</taxon>
        <taxon>Meloidogyne</taxon>
    </lineage>
</organism>
<evidence type="ECO:0000256" key="1">
    <source>
        <dbReference type="PIRNR" id="PIRNR007764"/>
    </source>
</evidence>
<dbReference type="SUPFAM" id="SSF160059">
    <property type="entry name" value="PriA/YqbF domain"/>
    <property type="match status" value="1"/>
</dbReference>
<dbReference type="InterPro" id="IPR036224">
    <property type="entry name" value="GINS_bundle-like_dom_sf"/>
</dbReference>
<dbReference type="GO" id="GO:0006261">
    <property type="term" value="P:DNA-templated DNA replication"/>
    <property type="evidence" value="ECO:0007669"/>
    <property type="project" value="InterPro"/>
</dbReference>
<comment type="function">
    <text evidence="1">The GINS complex plays an essential role in the initiation of DNA replication.</text>
</comment>
<dbReference type="GO" id="GO:0000727">
    <property type="term" value="P:double-strand break repair via break-induced replication"/>
    <property type="evidence" value="ECO:0007669"/>
    <property type="project" value="TreeGrafter"/>
</dbReference>
<gene>
    <name evidence="2" type="ORF">MENT_LOCUS25224</name>
</gene>
<comment type="subcellular location">
    <subcellularLocation>
        <location evidence="1">Nucleus</location>
    </subcellularLocation>
</comment>